<evidence type="ECO:0000313" key="3">
    <source>
        <dbReference type="Proteomes" id="UP000004095"/>
    </source>
</evidence>
<evidence type="ECO:0000313" key="2">
    <source>
        <dbReference type="EMBL" id="EAY29232.1"/>
    </source>
</evidence>
<dbReference type="EMBL" id="AAWS01000012">
    <property type="protein sequence ID" value="EAY29232.1"/>
    <property type="molecule type" value="Genomic_DNA"/>
</dbReference>
<reference evidence="2 3" key="1">
    <citation type="submission" date="2007-01" db="EMBL/GenBank/DDBJ databases">
        <authorList>
            <person name="Haygood M."/>
            <person name="Podell S."/>
            <person name="Anderson C."/>
            <person name="Hopkinson B."/>
            <person name="Roe K."/>
            <person name="Barbeau K."/>
            <person name="Gaasterland T."/>
            <person name="Ferriera S."/>
            <person name="Johnson J."/>
            <person name="Kravitz S."/>
            <person name="Beeson K."/>
            <person name="Sutton G."/>
            <person name="Rogers Y.-H."/>
            <person name="Friedman R."/>
            <person name="Frazier M."/>
            <person name="Venter J.C."/>
        </authorList>
    </citation>
    <scope>NUCLEOTIDE SEQUENCE [LARGE SCALE GENOMIC DNA]</scope>
    <source>
        <strain evidence="2 3">ATCC 23134</strain>
    </source>
</reference>
<sequence>MLEKINPVRDAIISLRNQHVILDVDLAKLYDVETKHFNQAVKRNIEKFPEDFMFKLTQEEKDELVTNCDRLANLKHSSSVPTAFTELGVIQAAGILKSSVAVRMSIFIARTFVAMMKELEAQKVNRQFLLALPPQLESRLDEIEKRIEGNQGKISSQNRQFDIVVNMLQELAQVLDDNTKPPPRNPIGF</sequence>
<dbReference type="Pfam" id="PF10543">
    <property type="entry name" value="ORF6N"/>
    <property type="match status" value="1"/>
</dbReference>
<organism evidence="2 3">
    <name type="scientific">Microscilla marina ATCC 23134</name>
    <dbReference type="NCBI Taxonomy" id="313606"/>
    <lineage>
        <taxon>Bacteria</taxon>
        <taxon>Pseudomonadati</taxon>
        <taxon>Bacteroidota</taxon>
        <taxon>Cytophagia</taxon>
        <taxon>Cytophagales</taxon>
        <taxon>Microscillaceae</taxon>
        <taxon>Microscilla</taxon>
    </lineage>
</organism>
<evidence type="ECO:0000259" key="1">
    <source>
        <dbReference type="Pfam" id="PF10543"/>
    </source>
</evidence>
<accession>A1ZKK6</accession>
<name>A1ZKK6_MICM2</name>
<dbReference type="AlphaFoldDB" id="A1ZKK6"/>
<dbReference type="eggNOG" id="COG3646">
    <property type="taxonomic scope" value="Bacteria"/>
</dbReference>
<protein>
    <recommendedName>
        <fullName evidence="1">KilA-N DNA-binding domain-containing protein</fullName>
    </recommendedName>
</protein>
<gene>
    <name evidence="2" type="ORF">M23134_02423</name>
</gene>
<dbReference type="OrthoDB" id="9816206at2"/>
<dbReference type="RefSeq" id="WP_002696891.1">
    <property type="nucleotide sequence ID" value="NZ_AAWS01000012.1"/>
</dbReference>
<dbReference type="InterPro" id="IPR018873">
    <property type="entry name" value="KilA-N_DNA-bd_domain"/>
</dbReference>
<feature type="domain" description="KilA-N DNA-binding" evidence="1">
    <location>
        <begin position="11"/>
        <end position="94"/>
    </location>
</feature>
<dbReference type="Proteomes" id="UP000004095">
    <property type="component" value="Unassembled WGS sequence"/>
</dbReference>
<keyword evidence="3" id="KW-1185">Reference proteome</keyword>
<proteinExistence type="predicted"/>
<comment type="caution">
    <text evidence="2">The sequence shown here is derived from an EMBL/GenBank/DDBJ whole genome shotgun (WGS) entry which is preliminary data.</text>
</comment>